<reference evidence="1" key="1">
    <citation type="submission" date="2020-04" db="EMBL/GenBank/DDBJ databases">
        <authorList>
            <person name="Alioto T."/>
            <person name="Alioto T."/>
            <person name="Gomez Garrido J."/>
        </authorList>
    </citation>
    <scope>NUCLEOTIDE SEQUENCE</scope>
    <source>
        <strain evidence="1">A484AB</strain>
    </source>
</reference>
<gene>
    <name evidence="1" type="ORF">PACLA_8A088145</name>
</gene>
<proteinExistence type="predicted"/>
<evidence type="ECO:0000313" key="1">
    <source>
        <dbReference type="EMBL" id="CAB4044607.1"/>
    </source>
</evidence>
<dbReference type="PANTHER" id="PTHR14465:SF0">
    <property type="entry name" value="IQ DOMAIN-CONTAINING PROTEIN H"/>
    <property type="match status" value="1"/>
</dbReference>
<accession>A0A6S7KI10</accession>
<dbReference type="PANTHER" id="PTHR14465">
    <property type="entry name" value="IQ DOMAIN-CONTAINING PROTEIN H"/>
    <property type="match status" value="1"/>
</dbReference>
<organism evidence="1 2">
    <name type="scientific">Paramuricea clavata</name>
    <name type="common">Red gorgonian</name>
    <name type="synonym">Violescent sea-whip</name>
    <dbReference type="NCBI Taxonomy" id="317549"/>
    <lineage>
        <taxon>Eukaryota</taxon>
        <taxon>Metazoa</taxon>
        <taxon>Cnidaria</taxon>
        <taxon>Anthozoa</taxon>
        <taxon>Octocorallia</taxon>
        <taxon>Malacalcyonacea</taxon>
        <taxon>Plexauridae</taxon>
        <taxon>Paramuricea</taxon>
    </lineage>
</organism>
<sequence length="127" mass="14897">MRNYSVPLAIIDGDRLADLALVFELEERPQLEHFLTCVLNSEDVEKTIRTPGRRYLGPDGEIMAAIKIQSTWRRFCDRAAYLIHRQRQWAAGVIAISWIMNCKLSMVRKQLKHLRQTQAEKFKLRSR</sequence>
<evidence type="ECO:0000313" key="2">
    <source>
        <dbReference type="Proteomes" id="UP001152795"/>
    </source>
</evidence>
<dbReference type="OrthoDB" id="2117703at2759"/>
<dbReference type="AlphaFoldDB" id="A0A6S7KI10"/>
<keyword evidence="2" id="KW-1185">Reference proteome</keyword>
<dbReference type="EMBL" id="CACRXK020035551">
    <property type="protein sequence ID" value="CAB4044607.1"/>
    <property type="molecule type" value="Genomic_DNA"/>
</dbReference>
<comment type="caution">
    <text evidence="1">The sequence shown here is derived from an EMBL/GenBank/DDBJ whole genome shotgun (WGS) entry which is preliminary data.</text>
</comment>
<feature type="non-terminal residue" evidence="1">
    <location>
        <position position="1"/>
    </location>
</feature>
<name>A0A6S7KI10_PARCT</name>
<dbReference type="Proteomes" id="UP001152795">
    <property type="component" value="Unassembled WGS sequence"/>
</dbReference>
<dbReference type="InterPro" id="IPR038752">
    <property type="entry name" value="IQCH"/>
</dbReference>
<protein>
    <submittedName>
        <fullName evidence="1">Uncharacterized protein</fullName>
    </submittedName>
</protein>